<keyword evidence="3" id="KW-1185">Reference proteome</keyword>
<dbReference type="EMBL" id="JAIWOZ010000001">
    <property type="protein sequence ID" value="KAH6610331.1"/>
    <property type="molecule type" value="Genomic_DNA"/>
</dbReference>
<evidence type="ECO:0000256" key="1">
    <source>
        <dbReference type="SAM" id="MobiDB-lite"/>
    </source>
</evidence>
<dbReference type="Proteomes" id="UP000827724">
    <property type="component" value="Unassembled WGS sequence"/>
</dbReference>
<gene>
    <name evidence="2" type="ORF">Trco_000351</name>
</gene>
<sequence length="376" mass="40413">MSPSSFISFSQLLEYTTAEKASRSRTVSISWRYSFGMPLPMTCACRVRTDRILGSRMALVRLRLAVVATAVGAPSRENSKASVASFLSTSREKPESRIRDRTCEKAGDSIRSAVSSSRRLSAAGDGWALSSGARPPSSRMPDSRMTSSSLSLGGRRKASQSERLRSSSSAPPSISLLTSAVSWETRSKVTRSRGLRLPKTDRTELSTRCMTSIQPLFSSHQLKLPLGLSRPRGGGVLLRAVRSKGHPNVDRHADGALAIVLGEGGIRNAGRAGRLNALEAPRRALDLLDLVRDLLRIQGRHHVGRGGGQEGQDGKRAVFLVLLESTAEAGEHLPVSHATSGGLEAAGQTHFSLAMRSLLMRSRASLILDMTYCVAA</sequence>
<name>A0A9P8QQ46_9HYPO</name>
<evidence type="ECO:0000313" key="2">
    <source>
        <dbReference type="EMBL" id="KAH6610331.1"/>
    </source>
</evidence>
<reference evidence="2" key="1">
    <citation type="submission" date="2021-08" db="EMBL/GenBank/DDBJ databases">
        <title>Chromosome-Level Trichoderma cornu-damae using Hi-C Data.</title>
        <authorList>
            <person name="Kim C.S."/>
        </authorList>
    </citation>
    <scope>NUCLEOTIDE SEQUENCE</scope>
    <source>
        <strain evidence="2">KA19-0412C</strain>
    </source>
</reference>
<comment type="caution">
    <text evidence="2">The sequence shown here is derived from an EMBL/GenBank/DDBJ whole genome shotgun (WGS) entry which is preliminary data.</text>
</comment>
<dbReference type="AlphaFoldDB" id="A0A9P8QQ46"/>
<feature type="compositionally biased region" description="Basic and acidic residues" evidence="1">
    <location>
        <begin position="90"/>
        <end position="108"/>
    </location>
</feature>
<proteinExistence type="predicted"/>
<feature type="region of interest" description="Disordered" evidence="1">
    <location>
        <begin position="81"/>
        <end position="172"/>
    </location>
</feature>
<evidence type="ECO:0000313" key="3">
    <source>
        <dbReference type="Proteomes" id="UP000827724"/>
    </source>
</evidence>
<organism evidence="2 3">
    <name type="scientific">Trichoderma cornu-damae</name>
    <dbReference type="NCBI Taxonomy" id="654480"/>
    <lineage>
        <taxon>Eukaryota</taxon>
        <taxon>Fungi</taxon>
        <taxon>Dikarya</taxon>
        <taxon>Ascomycota</taxon>
        <taxon>Pezizomycotina</taxon>
        <taxon>Sordariomycetes</taxon>
        <taxon>Hypocreomycetidae</taxon>
        <taxon>Hypocreales</taxon>
        <taxon>Hypocreaceae</taxon>
        <taxon>Trichoderma</taxon>
    </lineage>
</organism>
<feature type="compositionally biased region" description="Low complexity" evidence="1">
    <location>
        <begin position="109"/>
        <end position="123"/>
    </location>
</feature>
<protein>
    <submittedName>
        <fullName evidence="2">Uncharacterized protein</fullName>
    </submittedName>
</protein>
<accession>A0A9P8QQ46</accession>